<comment type="caution">
    <text evidence="1">The sequence shown here is derived from an EMBL/GenBank/DDBJ whole genome shotgun (WGS) entry which is preliminary data.</text>
</comment>
<name>A0A5J5F5G7_9PEZI</name>
<gene>
    <name evidence="1" type="ORF">FN846DRAFT_397804</name>
</gene>
<keyword evidence="2" id="KW-1185">Reference proteome</keyword>
<protein>
    <submittedName>
        <fullName evidence="1">Uncharacterized protein</fullName>
    </submittedName>
</protein>
<sequence length="158" mass="18128">MIRKMRKMLWCGFCCQHQGCSQPQNPERCTKPFVQHGPQRSSGGLGCPRRRRRRCHDFDPSQVLRQGVRGQTGSVCHQKGTIRRGKCLFPNRYEGVLLESKAKFSEIAESVGLRVLHWREVPHDSSCWAPRLCPENRKSCNLSCLKVSLATEKSTRFD</sequence>
<dbReference type="AlphaFoldDB" id="A0A5J5F5G7"/>
<dbReference type="EMBL" id="VXIS01000032">
    <property type="protein sequence ID" value="KAA8911793.1"/>
    <property type="molecule type" value="Genomic_DNA"/>
</dbReference>
<dbReference type="Proteomes" id="UP000326924">
    <property type="component" value="Unassembled WGS sequence"/>
</dbReference>
<evidence type="ECO:0000313" key="1">
    <source>
        <dbReference type="EMBL" id="KAA8911793.1"/>
    </source>
</evidence>
<evidence type="ECO:0000313" key="2">
    <source>
        <dbReference type="Proteomes" id="UP000326924"/>
    </source>
</evidence>
<accession>A0A5J5F5G7</accession>
<organism evidence="1 2">
    <name type="scientific">Sphaerosporella brunnea</name>
    <dbReference type="NCBI Taxonomy" id="1250544"/>
    <lineage>
        <taxon>Eukaryota</taxon>
        <taxon>Fungi</taxon>
        <taxon>Dikarya</taxon>
        <taxon>Ascomycota</taxon>
        <taxon>Pezizomycotina</taxon>
        <taxon>Pezizomycetes</taxon>
        <taxon>Pezizales</taxon>
        <taxon>Pyronemataceae</taxon>
        <taxon>Sphaerosporella</taxon>
    </lineage>
</organism>
<reference evidence="1 2" key="1">
    <citation type="submission" date="2019-09" db="EMBL/GenBank/DDBJ databases">
        <title>Draft genome of the ectomycorrhizal ascomycete Sphaerosporella brunnea.</title>
        <authorList>
            <consortium name="DOE Joint Genome Institute"/>
            <person name="Benucci G.M."/>
            <person name="Marozzi G."/>
            <person name="Antonielli L."/>
            <person name="Sanchez S."/>
            <person name="Marco P."/>
            <person name="Wang X."/>
            <person name="Falini L.B."/>
            <person name="Barry K."/>
            <person name="Haridas S."/>
            <person name="Lipzen A."/>
            <person name="Labutti K."/>
            <person name="Grigoriev I.V."/>
            <person name="Murat C."/>
            <person name="Martin F."/>
            <person name="Albertini E."/>
            <person name="Donnini D."/>
            <person name="Bonito G."/>
        </authorList>
    </citation>
    <scope>NUCLEOTIDE SEQUENCE [LARGE SCALE GENOMIC DNA]</scope>
    <source>
        <strain evidence="1 2">Sb_GMNB300</strain>
    </source>
</reference>
<proteinExistence type="predicted"/>
<dbReference type="InParanoid" id="A0A5J5F5G7"/>